<proteinExistence type="predicted"/>
<protein>
    <submittedName>
        <fullName evidence="1">Uncharacterized protein</fullName>
    </submittedName>
</protein>
<name>A0A8J7HXD6_9NOST</name>
<dbReference type="Proteomes" id="UP000632766">
    <property type="component" value="Unassembled WGS sequence"/>
</dbReference>
<sequence length="276" mass="31726">MAHKVLSVKVDPDDWEWFKVLAKDFDTQAEAFKALRQVYQGVNPTNTLLSGKVYQSVCVGEILPHQWELKPALEETIKRRRWYVFSDDQVVAVKQKTANGSKSWLEVAVVYPDKVWDEAKTDSRFQYKPVTTLLEYQEKMEHPAIAEAVAKGWQPEWWGEMLKNLVREAEDYLQVVNQSEALQIKEVYQGVCTTEDKPLVLTLTMDTLADRLAPRHLSLSTVKTDKGRANILRDLPATLAKIRVGNIAEWTTERDPDGLTWQPTDETRETWVVVQP</sequence>
<evidence type="ECO:0000313" key="2">
    <source>
        <dbReference type="Proteomes" id="UP000632766"/>
    </source>
</evidence>
<gene>
    <name evidence="1" type="ORF">I8748_23420</name>
</gene>
<organism evidence="1 2">
    <name type="scientific">Amazonocrinis nigriterrae CENA67</name>
    <dbReference type="NCBI Taxonomy" id="2794033"/>
    <lineage>
        <taxon>Bacteria</taxon>
        <taxon>Bacillati</taxon>
        <taxon>Cyanobacteriota</taxon>
        <taxon>Cyanophyceae</taxon>
        <taxon>Nostocales</taxon>
        <taxon>Nostocaceae</taxon>
        <taxon>Amazonocrinis</taxon>
        <taxon>Amazonocrinis nigriterrae</taxon>
    </lineage>
</organism>
<reference evidence="1 2" key="1">
    <citation type="journal article" date="2021" name="Int. J. Syst. Evol. Microbiol.">
        <title>Amazonocrinis nigriterrae gen. nov., sp. nov., Atlanticothrix silvestris gen. nov., sp. nov. and Dendronalium phyllosphericum gen. nov., sp. nov., nostocacean cyanobacteria from Brazilian environments.</title>
        <authorList>
            <person name="Alvarenga D.O."/>
            <person name="Andreote A.P.D."/>
            <person name="Branco L.H.Z."/>
            <person name="Delbaje E."/>
            <person name="Cruz R.B."/>
            <person name="Varani A.M."/>
            <person name="Fiore M.F."/>
        </authorList>
    </citation>
    <scope>NUCLEOTIDE SEQUENCE [LARGE SCALE GENOMIC DNA]</scope>
    <source>
        <strain evidence="1 2">CENA67</strain>
    </source>
</reference>
<dbReference type="RefSeq" id="WP_198126895.1">
    <property type="nucleotide sequence ID" value="NZ_JAECZC010000055.1"/>
</dbReference>
<comment type="caution">
    <text evidence="1">The sequence shown here is derived from an EMBL/GenBank/DDBJ whole genome shotgun (WGS) entry which is preliminary data.</text>
</comment>
<accession>A0A8J7HXD6</accession>
<keyword evidence="2" id="KW-1185">Reference proteome</keyword>
<evidence type="ECO:0000313" key="1">
    <source>
        <dbReference type="EMBL" id="MBH8565097.1"/>
    </source>
</evidence>
<dbReference type="EMBL" id="JAECZC010000055">
    <property type="protein sequence ID" value="MBH8565097.1"/>
    <property type="molecule type" value="Genomic_DNA"/>
</dbReference>
<dbReference type="AlphaFoldDB" id="A0A8J7HXD6"/>